<accession>A0A9P0C5H2</accession>
<feature type="coiled-coil region" evidence="1">
    <location>
        <begin position="336"/>
        <end position="490"/>
    </location>
</feature>
<keyword evidence="4" id="KW-1185">Reference proteome</keyword>
<dbReference type="KEGG" id="btab:109041745"/>
<feature type="coiled-coil region" evidence="1">
    <location>
        <begin position="57"/>
        <end position="128"/>
    </location>
</feature>
<evidence type="ECO:0000313" key="3">
    <source>
        <dbReference type="EMBL" id="CAH0753821.1"/>
    </source>
</evidence>
<feature type="compositionally biased region" description="Polar residues" evidence="2">
    <location>
        <begin position="1523"/>
        <end position="1532"/>
    </location>
</feature>
<feature type="coiled-coil region" evidence="1">
    <location>
        <begin position="734"/>
        <end position="807"/>
    </location>
</feature>
<evidence type="ECO:0000256" key="1">
    <source>
        <dbReference type="SAM" id="Coils"/>
    </source>
</evidence>
<proteinExistence type="predicted"/>
<feature type="coiled-coil region" evidence="1">
    <location>
        <begin position="533"/>
        <end position="687"/>
    </location>
</feature>
<protein>
    <submittedName>
        <fullName evidence="3">Uncharacterized protein</fullName>
    </submittedName>
</protein>
<evidence type="ECO:0000256" key="2">
    <source>
        <dbReference type="SAM" id="MobiDB-lite"/>
    </source>
</evidence>
<feature type="coiled-coil region" evidence="1">
    <location>
        <begin position="231"/>
        <end position="293"/>
    </location>
</feature>
<feature type="coiled-coil region" evidence="1">
    <location>
        <begin position="1025"/>
        <end position="1274"/>
    </location>
</feature>
<gene>
    <name evidence="3" type="ORF">BEMITA_LOCUS1116</name>
</gene>
<sequence>MMTSSPVSSLYFNTPTSATESPGYFKQLISIKDLKLKKLKELYEQEVTEKCELYEDVTKIKKEIQFLRCENKEKSNTIRQLSETIHILEAQQNDLNEDEKIKIENSLKRKHSSELKLLEEKFDQCLKERNQFEEWKTKNETQIKILTKNLHLRAVEVEELLGVKETLTSTLAECHNEIMCLRNNCQEFREMLTAQEKTTTRSHHNISTDDSFHSPQPEIIESLAGVVDLQLQEAKEELVKKDDFIKDLESALEHEHKEVLRLSREAAQLQDSLNEANKQVMVLQEDINEKETAVLTMSSNYTNERNLNEALKAKLVEMEFEANKNAENIFQTKDVILKLEKELACVKTALTQVEKDKSKAVQQWKEETRKLGNDLAKVFKEKKDLQNSLDEKQAELGALRLVCESENSRNQCLERNLTRVEFSLNQKSIEIAESKDIIRRLEETRSEAQHTISLLEEERKQKQILWMEDRKKLQSDCDELLKQNEALRQETKESGVRLFDVNLNLEKELCHSKNLSNKIAEYDSLLSEKMKLLSDNNGALLRLEEELSHLKTENVQLKETLQEMETQRIEEILKLEDLNRKLSEDNCTLSLDIQGKEVELLNFKSKYEEESCKNEQLEKRQINLERSLSDLSKMITVSDETCRNEHEKLIALQSAFSTLEDEKKREENQLKEEITKLQSDVAKLAEKCNTLQGHLDSKSKELCNFRHDYEKELGRNQALREDFLKAEFLFDNNLSEKEDIISKLDEEFKKLKSAQSEAKMDFLAREAQFMGEIASLKLDFKEVTELINTLQSRLQNLQDKLLSIESVQEYEREQNQCLSKKVIELEFSLSEKGKAIRDNKDMQSKLCQKITDSIANCSKLEEQKSELENLVLRLQTSIGEAGEQTTLLQEGIRKKQNEVLAIQLDLANERCVNKELHEKLTCFEISLSEMSQMMTVTKKALAEATQELTSQKSMLLSLEQEKSQLTISLEERSKLEETLKQELEAKTSQLVTTISKCDYECKQKQHLSANLHELEFSLGETFKDLNDSKKMIQKLNNELNNLRSTYSRAEENEKMKLLQWNEETAQIRCELDNTLQLVDTLKRDVEEKRAEILTMKLNQENEQNRSQQLNKKIVELEKCLSEKTKELKMSSETAKNLEEDMKSLKSKFVEFAENNNQVVTNMKGEFHQMENSFKDLTKENNDLKTELSKRSTDIQAINRINDLRTAENSKTLDELEGVMERIRELENENTELKEAYSKLLDDLERQRTELTDTNEVLSKQVEEYRDASQKYELKWKERMKQVKEDYEGQLIKIKQYMSKHYHDKMDEQEKETNEKLTMYKEKISKDQECIKDLSSQIWHLSEKYLQAQQEMKNMHSTNRRATISRLNLVKSPDGQLLRSVSVDHLRGGWEKEQEKLIGKNDMNDTVDELNYTRRRKLVPSGIGKKLSLQSGKVFPSEEDEDGEFFDAACLADLKEGRVRLSPDQDIRRTSSRLSILQARNSLCPPHLKSSYPAETQFLHPSQIKEDDIKVLTDNSKLGLGENYSDTASTTSNSDRKKKDAGQTLYKKPGPPTPSKHGGRLSHGGGPVLKSPTENKENTNNRTKHPSTPSKIMDFFRNKMRREERLQPIAFTISPGANAPTNRGRRSGFFTKKSERV</sequence>
<feature type="region of interest" description="Disordered" evidence="2">
    <location>
        <begin position="1607"/>
        <end position="1636"/>
    </location>
</feature>
<dbReference type="EMBL" id="OU963862">
    <property type="protein sequence ID" value="CAH0753821.1"/>
    <property type="molecule type" value="Genomic_DNA"/>
</dbReference>
<feature type="coiled-coil region" evidence="1">
    <location>
        <begin position="941"/>
        <end position="978"/>
    </location>
</feature>
<feature type="coiled-coil region" evidence="1">
    <location>
        <begin position="850"/>
        <end position="880"/>
    </location>
</feature>
<dbReference type="Proteomes" id="UP001152759">
    <property type="component" value="Chromosome 1"/>
</dbReference>
<feature type="region of interest" description="Disordered" evidence="2">
    <location>
        <begin position="1516"/>
        <end position="1591"/>
    </location>
</feature>
<reference evidence="3" key="1">
    <citation type="submission" date="2021-12" db="EMBL/GenBank/DDBJ databases">
        <authorList>
            <person name="King R."/>
        </authorList>
    </citation>
    <scope>NUCLEOTIDE SEQUENCE</scope>
</reference>
<dbReference type="Gene3D" id="1.20.5.1700">
    <property type="match status" value="1"/>
</dbReference>
<evidence type="ECO:0000313" key="4">
    <source>
        <dbReference type="Proteomes" id="UP001152759"/>
    </source>
</evidence>
<organism evidence="3 4">
    <name type="scientific">Bemisia tabaci</name>
    <name type="common">Sweetpotato whitefly</name>
    <name type="synonym">Aleurodes tabaci</name>
    <dbReference type="NCBI Taxonomy" id="7038"/>
    <lineage>
        <taxon>Eukaryota</taxon>
        <taxon>Metazoa</taxon>
        <taxon>Ecdysozoa</taxon>
        <taxon>Arthropoda</taxon>
        <taxon>Hexapoda</taxon>
        <taxon>Insecta</taxon>
        <taxon>Pterygota</taxon>
        <taxon>Neoptera</taxon>
        <taxon>Paraneoptera</taxon>
        <taxon>Hemiptera</taxon>
        <taxon>Sternorrhyncha</taxon>
        <taxon>Aleyrodoidea</taxon>
        <taxon>Aleyrodidae</taxon>
        <taxon>Aleyrodinae</taxon>
        <taxon>Bemisia</taxon>
    </lineage>
</organism>
<name>A0A9P0C5H2_BEMTA</name>
<keyword evidence="1" id="KW-0175">Coiled coil</keyword>